<evidence type="ECO:0000313" key="1">
    <source>
        <dbReference type="EMBL" id="OIQ79053.1"/>
    </source>
</evidence>
<dbReference type="EMBL" id="MLJW01001283">
    <property type="protein sequence ID" value="OIQ79053.1"/>
    <property type="molecule type" value="Genomic_DNA"/>
</dbReference>
<sequence>MPRFSRAPVPGTAGMLAALMPQRYVPVAASGSCHPPRADAHLTRERTVRLERPAVTFDKPVRVQAFPERRRLRRRRWV</sequence>
<dbReference type="AlphaFoldDB" id="A0A1J5QT24"/>
<protein>
    <submittedName>
        <fullName evidence="1">Uncharacterized protein</fullName>
    </submittedName>
</protein>
<accession>A0A1J5QT24</accession>
<organism evidence="1">
    <name type="scientific">mine drainage metagenome</name>
    <dbReference type="NCBI Taxonomy" id="410659"/>
    <lineage>
        <taxon>unclassified sequences</taxon>
        <taxon>metagenomes</taxon>
        <taxon>ecological metagenomes</taxon>
    </lineage>
</organism>
<name>A0A1J5QT24_9ZZZZ</name>
<comment type="caution">
    <text evidence="1">The sequence shown here is derived from an EMBL/GenBank/DDBJ whole genome shotgun (WGS) entry which is preliminary data.</text>
</comment>
<gene>
    <name evidence="1" type="ORF">GALL_392210</name>
</gene>
<reference evidence="1" key="1">
    <citation type="submission" date="2016-10" db="EMBL/GenBank/DDBJ databases">
        <title>Sequence of Gallionella enrichment culture.</title>
        <authorList>
            <person name="Poehlein A."/>
            <person name="Muehling M."/>
            <person name="Daniel R."/>
        </authorList>
    </citation>
    <scope>NUCLEOTIDE SEQUENCE</scope>
</reference>
<proteinExistence type="predicted"/>